<dbReference type="Proteomes" id="UP000271339">
    <property type="component" value="Unassembled WGS sequence"/>
</dbReference>
<organism evidence="2 3">
    <name type="scientific">Ulvibacter antarcticus</name>
    <dbReference type="NCBI Taxonomy" id="442714"/>
    <lineage>
        <taxon>Bacteria</taxon>
        <taxon>Pseudomonadati</taxon>
        <taxon>Bacteroidota</taxon>
        <taxon>Flavobacteriia</taxon>
        <taxon>Flavobacteriales</taxon>
        <taxon>Flavobacteriaceae</taxon>
        <taxon>Ulvibacter</taxon>
    </lineage>
</organism>
<feature type="chain" id="PRO_5018246866" description="YD repeat-containing protein" evidence="1">
    <location>
        <begin position="22"/>
        <end position="295"/>
    </location>
</feature>
<comment type="caution">
    <text evidence="2">The sequence shown here is derived from an EMBL/GenBank/DDBJ whole genome shotgun (WGS) entry which is preliminary data.</text>
</comment>
<dbReference type="EMBL" id="REFC01000011">
    <property type="protein sequence ID" value="RMA66530.1"/>
    <property type="molecule type" value="Genomic_DNA"/>
</dbReference>
<evidence type="ECO:0000256" key="1">
    <source>
        <dbReference type="SAM" id="SignalP"/>
    </source>
</evidence>
<accession>A0A3L9Z303</accession>
<dbReference type="PROSITE" id="PS51257">
    <property type="entry name" value="PROKAR_LIPOPROTEIN"/>
    <property type="match status" value="1"/>
</dbReference>
<dbReference type="RefSeq" id="WP_121906516.1">
    <property type="nucleotide sequence ID" value="NZ_REFC01000011.1"/>
</dbReference>
<name>A0A3L9Z303_9FLAO</name>
<keyword evidence="3" id="KW-1185">Reference proteome</keyword>
<evidence type="ECO:0000313" key="2">
    <source>
        <dbReference type="EMBL" id="RMA66530.1"/>
    </source>
</evidence>
<evidence type="ECO:0008006" key="4">
    <source>
        <dbReference type="Google" id="ProtNLM"/>
    </source>
</evidence>
<proteinExistence type="predicted"/>
<gene>
    <name evidence="2" type="ORF">BXY75_0956</name>
</gene>
<sequence>MKKSLLLLCAILVLFSCSKKNDDVVEQEQQQNTELKIKKFGITQYHTGPTSTVEIMQNDHYFDEEGKLIEIHEVSGNDEPWIQKLTYNDLGLITRKDDLPIEGLSRHEYEYDASNRLIEIIKYHPDGSIGLYRQSTHYQDSIQATVYIATQLFSTITFKFSPENNLMQTVSENDTSTFPHVNTYNFINGNLMSQQYQYASVVNILNFQYDTKINPLHEVLKSNYRNLIIDNGFSLSRLPDYFEFYYSANNMTLKEYPPGNPNKVITYQYNDLDYPVSAEIIYDGDLYQKLTYEYY</sequence>
<evidence type="ECO:0000313" key="3">
    <source>
        <dbReference type="Proteomes" id="UP000271339"/>
    </source>
</evidence>
<keyword evidence="1" id="KW-0732">Signal</keyword>
<dbReference type="AlphaFoldDB" id="A0A3L9Z303"/>
<feature type="signal peptide" evidence="1">
    <location>
        <begin position="1"/>
        <end position="21"/>
    </location>
</feature>
<protein>
    <recommendedName>
        <fullName evidence="4">YD repeat-containing protein</fullName>
    </recommendedName>
</protein>
<dbReference type="OrthoDB" id="1444189at2"/>
<reference evidence="2 3" key="1">
    <citation type="submission" date="2018-10" db="EMBL/GenBank/DDBJ databases">
        <title>Genomic Encyclopedia of Archaeal and Bacterial Type Strains, Phase II (KMG-II): from individual species to whole genera.</title>
        <authorList>
            <person name="Goeker M."/>
        </authorList>
    </citation>
    <scope>NUCLEOTIDE SEQUENCE [LARGE SCALE GENOMIC DNA]</scope>
    <source>
        <strain evidence="2 3">DSM 23424</strain>
    </source>
</reference>